<keyword evidence="2" id="KW-1185">Reference proteome</keyword>
<proteinExistence type="predicted"/>
<accession>A0ABT7FY62</accession>
<dbReference type="EMBL" id="JASNUQ010000014">
    <property type="protein sequence ID" value="MDK4290756.1"/>
    <property type="molecule type" value="Genomic_DNA"/>
</dbReference>
<protein>
    <submittedName>
        <fullName evidence="1">Helix-turn-helix domain-containing protein</fullName>
    </submittedName>
</protein>
<organism evidence="1 2">
    <name type="scientific">Corynebacterium pseudodiphtheriticum</name>
    <dbReference type="NCBI Taxonomy" id="37637"/>
    <lineage>
        <taxon>Bacteria</taxon>
        <taxon>Bacillati</taxon>
        <taxon>Actinomycetota</taxon>
        <taxon>Actinomycetes</taxon>
        <taxon>Mycobacteriales</taxon>
        <taxon>Corynebacteriaceae</taxon>
        <taxon>Corynebacterium</taxon>
    </lineage>
</organism>
<evidence type="ECO:0000313" key="1">
    <source>
        <dbReference type="EMBL" id="MDK4290756.1"/>
    </source>
</evidence>
<gene>
    <name evidence="1" type="ORF">QPX23_08510</name>
</gene>
<dbReference type="Proteomes" id="UP001239759">
    <property type="component" value="Unassembled WGS sequence"/>
</dbReference>
<evidence type="ECO:0000313" key="2">
    <source>
        <dbReference type="Proteomes" id="UP001239759"/>
    </source>
</evidence>
<sequence length="337" mass="37649">MFERPRNHQGVAYDYFTCTGRRFKRNNCQRTAVLTHRVEQAIEAGYQDISLSPGEAAQVQGVLGQVFDTLAESTSDEKKLLAGQKAKLEAEQVKLLQAHYADAIPLDPLKTEQDRIRASLQAITGRLDTLETTYDKAKVGLDAILGLLTDIGDVYAKAEPSERQMLNRALFDRITIDDEDDTTLQPTEAIQTILATGPRRHNERTLPRDDAGQGSNVQLYLDAGGLKPNTWQRLERLSSAWNQAKLLLGDEPDGAVDDEPGVVANPRRRARTPLTESQVDAIRTARANGESVVSICRRFNVHRMTVWTHTKDLVAQTRPTRRTPEADIVDTSILRRN</sequence>
<name>A0ABT7FY62_9CORY</name>
<dbReference type="CDD" id="cd00569">
    <property type="entry name" value="HTH_Hin_like"/>
    <property type="match status" value="1"/>
</dbReference>
<comment type="caution">
    <text evidence="1">The sequence shown here is derived from an EMBL/GenBank/DDBJ whole genome shotgun (WGS) entry which is preliminary data.</text>
</comment>
<reference evidence="1 2" key="1">
    <citation type="submission" date="2023-05" db="EMBL/GenBank/DDBJ databases">
        <title>Metabolic capabilities are highly conserved among human nasal-associated Corynebacterium species in pangenomic analyses.</title>
        <authorList>
            <person name="Tran T.H."/>
            <person name="Roberts A.Q."/>
            <person name="Escapa I.F."/>
            <person name="Gao W."/>
            <person name="Conlan S."/>
            <person name="Kong H."/>
            <person name="Segre J.A."/>
            <person name="Kelly M.S."/>
            <person name="Lemon K.P."/>
        </authorList>
    </citation>
    <scope>NUCLEOTIDE SEQUENCE [LARGE SCALE GENOMIC DNA]</scope>
    <source>
        <strain evidence="1 2">KPL3772</strain>
    </source>
</reference>